<dbReference type="AlphaFoldDB" id="A0A4Z1PH64"/>
<sequence length="219" mass="25155">MSTHVSHASSTDPRKKANGFLKVGKKMVAVFVGDDAEPFTVHRDLITATSYFFSKALSEEVEENEELHLPNHKSEHFAAYVQWLYEGRFESTKKSKPEYFMDLLFLGIYLQDRHFRNRVTDSVMSQMIRSGGIPIGLAVEVYPNLPSSSPWRKLVIDIGVSQSHGEFFKDDSLWDGAPLEFWFDVTAQLLAAPQKRGQRPWVTDRCRYYEHMEGEAKCI</sequence>
<dbReference type="SUPFAM" id="SSF54695">
    <property type="entry name" value="POZ domain"/>
    <property type="match status" value="1"/>
</dbReference>
<evidence type="ECO:0000313" key="2">
    <source>
        <dbReference type="EMBL" id="TID27936.1"/>
    </source>
</evidence>
<name>A0A4Z1PH64_9PEZI</name>
<gene>
    <name evidence="2" type="ORF">E6O75_ATG00703</name>
</gene>
<proteinExistence type="predicted"/>
<dbReference type="STRING" id="86259.A0A4Z1PH64"/>
<organism evidence="2 3">
    <name type="scientific">Venturia nashicola</name>
    <dbReference type="NCBI Taxonomy" id="86259"/>
    <lineage>
        <taxon>Eukaryota</taxon>
        <taxon>Fungi</taxon>
        <taxon>Dikarya</taxon>
        <taxon>Ascomycota</taxon>
        <taxon>Pezizomycotina</taxon>
        <taxon>Dothideomycetes</taxon>
        <taxon>Pleosporomycetidae</taxon>
        <taxon>Venturiales</taxon>
        <taxon>Venturiaceae</taxon>
        <taxon>Venturia</taxon>
    </lineage>
</organism>
<protein>
    <recommendedName>
        <fullName evidence="1">BTB domain-containing protein</fullName>
    </recommendedName>
</protein>
<dbReference type="PANTHER" id="PTHR47843:SF2">
    <property type="entry name" value="BTB DOMAIN-CONTAINING PROTEIN"/>
    <property type="match status" value="1"/>
</dbReference>
<dbReference type="Proteomes" id="UP000298493">
    <property type="component" value="Unassembled WGS sequence"/>
</dbReference>
<evidence type="ECO:0000259" key="1">
    <source>
        <dbReference type="PROSITE" id="PS50097"/>
    </source>
</evidence>
<dbReference type="EMBL" id="SNSC02000001">
    <property type="protein sequence ID" value="TID27936.1"/>
    <property type="molecule type" value="Genomic_DNA"/>
</dbReference>
<dbReference type="Gene3D" id="3.30.710.10">
    <property type="entry name" value="Potassium Channel Kv1.1, Chain A"/>
    <property type="match status" value="1"/>
</dbReference>
<dbReference type="PROSITE" id="PS50097">
    <property type="entry name" value="BTB"/>
    <property type="match status" value="1"/>
</dbReference>
<reference evidence="2 3" key="1">
    <citation type="submission" date="2019-04" db="EMBL/GenBank/DDBJ databases">
        <title>High contiguity whole genome sequence and gene annotation resource for two Venturia nashicola isolates.</title>
        <authorList>
            <person name="Prokchorchik M."/>
            <person name="Won K."/>
            <person name="Lee Y."/>
            <person name="Choi E.D."/>
            <person name="Segonzac C."/>
            <person name="Sohn K.H."/>
        </authorList>
    </citation>
    <scope>NUCLEOTIDE SEQUENCE [LARGE SCALE GENOMIC DNA]</scope>
    <source>
        <strain evidence="2 3">PRI2</strain>
    </source>
</reference>
<dbReference type="Pfam" id="PF00651">
    <property type="entry name" value="BTB"/>
    <property type="match status" value="1"/>
</dbReference>
<dbReference type="PANTHER" id="PTHR47843">
    <property type="entry name" value="BTB DOMAIN-CONTAINING PROTEIN-RELATED"/>
    <property type="match status" value="1"/>
</dbReference>
<evidence type="ECO:0000313" key="3">
    <source>
        <dbReference type="Proteomes" id="UP000298493"/>
    </source>
</evidence>
<dbReference type="InterPro" id="IPR011333">
    <property type="entry name" value="SKP1/BTB/POZ_sf"/>
</dbReference>
<accession>A0A4Z1PH64</accession>
<keyword evidence="3" id="KW-1185">Reference proteome</keyword>
<comment type="caution">
    <text evidence="2">The sequence shown here is derived from an EMBL/GenBank/DDBJ whole genome shotgun (WGS) entry which is preliminary data.</text>
</comment>
<feature type="domain" description="BTB" evidence="1">
    <location>
        <begin position="26"/>
        <end position="93"/>
    </location>
</feature>
<dbReference type="InterPro" id="IPR000210">
    <property type="entry name" value="BTB/POZ_dom"/>
</dbReference>